<evidence type="ECO:0000313" key="2">
    <source>
        <dbReference type="EMBL" id="QHT76760.1"/>
    </source>
</evidence>
<dbReference type="AlphaFoldDB" id="A0A6C0H8S1"/>
<dbReference type="SUPFAM" id="SSF53474">
    <property type="entry name" value="alpha/beta-Hydrolases"/>
    <property type="match status" value="1"/>
</dbReference>
<proteinExistence type="predicted"/>
<dbReference type="CDD" id="cd00519">
    <property type="entry name" value="Lipase_3"/>
    <property type="match status" value="1"/>
</dbReference>
<dbReference type="PANTHER" id="PTHR45856">
    <property type="entry name" value="ALPHA/BETA-HYDROLASES SUPERFAMILY PROTEIN"/>
    <property type="match status" value="1"/>
</dbReference>
<evidence type="ECO:0000259" key="1">
    <source>
        <dbReference type="Pfam" id="PF01764"/>
    </source>
</evidence>
<accession>A0A6C0H8S1</accession>
<dbReference type="Gene3D" id="3.40.50.1820">
    <property type="entry name" value="alpha/beta hydrolase"/>
    <property type="match status" value="1"/>
</dbReference>
<dbReference type="GO" id="GO:0006629">
    <property type="term" value="P:lipid metabolic process"/>
    <property type="evidence" value="ECO:0007669"/>
    <property type="project" value="InterPro"/>
</dbReference>
<organism evidence="2">
    <name type="scientific">viral metagenome</name>
    <dbReference type="NCBI Taxonomy" id="1070528"/>
    <lineage>
        <taxon>unclassified sequences</taxon>
        <taxon>metagenomes</taxon>
        <taxon>organismal metagenomes</taxon>
    </lineage>
</organism>
<dbReference type="InterPro" id="IPR029058">
    <property type="entry name" value="AB_hydrolase_fold"/>
</dbReference>
<protein>
    <recommendedName>
        <fullName evidence="1">Fungal lipase-type domain-containing protein</fullName>
    </recommendedName>
</protein>
<dbReference type="InterPro" id="IPR051218">
    <property type="entry name" value="Sec_MonoDiacylglyc_Lipase"/>
</dbReference>
<feature type="domain" description="Fungal lipase-type" evidence="1">
    <location>
        <begin position="119"/>
        <end position="251"/>
    </location>
</feature>
<dbReference type="PANTHER" id="PTHR45856:SF24">
    <property type="entry name" value="FUNGAL LIPASE-LIKE DOMAIN-CONTAINING PROTEIN"/>
    <property type="match status" value="1"/>
</dbReference>
<dbReference type="InterPro" id="IPR002921">
    <property type="entry name" value="Fungal_lipase-type"/>
</dbReference>
<reference evidence="2" key="1">
    <citation type="journal article" date="2020" name="Nature">
        <title>Giant virus diversity and host interactions through global metagenomics.</title>
        <authorList>
            <person name="Schulz F."/>
            <person name="Roux S."/>
            <person name="Paez-Espino D."/>
            <person name="Jungbluth S."/>
            <person name="Walsh D.A."/>
            <person name="Denef V.J."/>
            <person name="McMahon K.D."/>
            <person name="Konstantinidis K.T."/>
            <person name="Eloe-Fadrosh E.A."/>
            <person name="Kyrpides N.C."/>
            <person name="Woyke T."/>
        </authorList>
    </citation>
    <scope>NUCLEOTIDE SEQUENCE</scope>
    <source>
        <strain evidence="2">GVMAG-M-3300023179-82</strain>
    </source>
</reference>
<dbReference type="Pfam" id="PF01764">
    <property type="entry name" value="Lipase_3"/>
    <property type="match status" value="1"/>
</dbReference>
<sequence length="352" mass="41662">MAININTTYTEILTMIYLSKLIYYYHKKQILININETLEEYFKKYELIPVNECTSENSEYMINCDNNTNKEEEEEYTNFTKDSLLFLYTNFPKSKIYNFISNDYYDIQAGIIISDNTIVIVFKGTDSLTDCFYDLTFVKRNIDLTDSRIHKGFYDQLMSIYDELISVLNELLIIFPNHNIKITGHSAGGAHGTIFTYLLANLLPYKQIKLITFGSPKIGNIQWAESFNNMKNILYYRITNHNDIITIIPRIYYTHVGLNIHLDSTTIYFNLNTTCNDECYCNECKNKSSFCYCYYHPLYLYNLICDDNTTHKRYNCIFNNLLPYLNFSNIHNHSIEQYYHNFISSYSQWEIT</sequence>
<name>A0A6C0H8S1_9ZZZZ</name>
<dbReference type="EMBL" id="MN739901">
    <property type="protein sequence ID" value="QHT76760.1"/>
    <property type="molecule type" value="Genomic_DNA"/>
</dbReference>